<feature type="compositionally biased region" description="Polar residues" evidence="1">
    <location>
        <begin position="47"/>
        <end position="81"/>
    </location>
</feature>
<evidence type="ECO:0000313" key="2">
    <source>
        <dbReference type="EMBL" id="KAJ3782022.1"/>
    </source>
</evidence>
<feature type="region of interest" description="Disordered" evidence="1">
    <location>
        <begin position="1"/>
        <end position="118"/>
    </location>
</feature>
<feature type="region of interest" description="Disordered" evidence="1">
    <location>
        <begin position="147"/>
        <end position="207"/>
    </location>
</feature>
<organism evidence="2 3">
    <name type="scientific">Lentinula aff. detonsa</name>
    <dbReference type="NCBI Taxonomy" id="2804958"/>
    <lineage>
        <taxon>Eukaryota</taxon>
        <taxon>Fungi</taxon>
        <taxon>Dikarya</taxon>
        <taxon>Basidiomycota</taxon>
        <taxon>Agaricomycotina</taxon>
        <taxon>Agaricomycetes</taxon>
        <taxon>Agaricomycetidae</taxon>
        <taxon>Agaricales</taxon>
        <taxon>Marasmiineae</taxon>
        <taxon>Omphalotaceae</taxon>
        <taxon>Lentinula</taxon>
    </lineage>
</organism>
<evidence type="ECO:0000313" key="3">
    <source>
        <dbReference type="Proteomes" id="UP001163798"/>
    </source>
</evidence>
<name>A0AA38KUF3_9AGAR</name>
<feature type="compositionally biased region" description="Polar residues" evidence="1">
    <location>
        <begin position="1"/>
        <end position="16"/>
    </location>
</feature>
<feature type="region of interest" description="Disordered" evidence="1">
    <location>
        <begin position="307"/>
        <end position="350"/>
    </location>
</feature>
<comment type="caution">
    <text evidence="2">The sequence shown here is derived from an EMBL/GenBank/DDBJ whole genome shotgun (WGS) entry which is preliminary data.</text>
</comment>
<dbReference type="AlphaFoldDB" id="A0AA38KUF3"/>
<keyword evidence="3" id="KW-1185">Reference proteome</keyword>
<evidence type="ECO:0000256" key="1">
    <source>
        <dbReference type="SAM" id="MobiDB-lite"/>
    </source>
</evidence>
<dbReference type="Proteomes" id="UP001163798">
    <property type="component" value="Unassembled WGS sequence"/>
</dbReference>
<feature type="compositionally biased region" description="Polar residues" evidence="1">
    <location>
        <begin position="98"/>
        <end position="111"/>
    </location>
</feature>
<gene>
    <name evidence="2" type="ORF">GGU10DRAFT_378995</name>
</gene>
<dbReference type="EMBL" id="MU793506">
    <property type="protein sequence ID" value="KAJ3782022.1"/>
    <property type="molecule type" value="Genomic_DNA"/>
</dbReference>
<sequence>MSQTEDINQPVTPRTPSNKKGRTSFFENAHKTPRQSSPDRTRRKTPGKQTSSRGNSVSPTPSNRVRRSASTTSMTSENVATGDNHESSPSQPNPSHPMPQNLSDRMSTTSDHGIPEGQAGDIMDEILHASIVLAPGTHLPTVLNMESRDDIANGNPGEDDNDPNGSGAATPTPDPPLPTYDQEKLKIPRDRDLRPNGTRPEQGPSDPDFAEFLVRVATAPASLNNGWMPVFVRDLETALRGYSEEMRTEVLENPEEWILLTIFNGGIYLFRRIPDMAQKVADFLLNIGIDFEDILAPYRDKIEEEAALTSRTRGRGGANPQATRGRGRGRGRGGKTNSSKTQGGEAEDKYSGSTTLAVRISDIDQRHYLLGLGTTALDTLVAFHATKVWHSPEPVPYERSWAAGLFHTNQYGRTNDVMSDNLAYTVKSMLWKSVAFGDLIARANPGHTSTRQKVIEFTNSFEFVLQPYKYKSANINQACWILFAAPVSRHPDPMTRAKQENEIRRFIISPPFGQYCWRHMVIFPHAIECTICKLDDHPTFSCPFIEADTWFGPRKQVREVIDDHFLKEKAQSSK</sequence>
<feature type="compositionally biased region" description="Basic and acidic residues" evidence="1">
    <location>
        <begin position="181"/>
        <end position="194"/>
    </location>
</feature>
<reference evidence="2" key="1">
    <citation type="submission" date="2022-08" db="EMBL/GenBank/DDBJ databases">
        <authorList>
            <consortium name="DOE Joint Genome Institute"/>
            <person name="Min B."/>
            <person name="Riley R."/>
            <person name="Sierra-Patev S."/>
            <person name="Naranjo-Ortiz M."/>
            <person name="Looney B."/>
            <person name="Konkel Z."/>
            <person name="Slot J.C."/>
            <person name="Sakamoto Y."/>
            <person name="Steenwyk J.L."/>
            <person name="Rokas A."/>
            <person name="Carro J."/>
            <person name="Camarero S."/>
            <person name="Ferreira P."/>
            <person name="Molpeceres G."/>
            <person name="Ruiz-Duenas F.J."/>
            <person name="Serrano A."/>
            <person name="Henrissat B."/>
            <person name="Drula E."/>
            <person name="Hughes K.W."/>
            <person name="Mata J.L."/>
            <person name="Ishikawa N.K."/>
            <person name="Vargas-Isla R."/>
            <person name="Ushijima S."/>
            <person name="Smith C.A."/>
            <person name="Ahrendt S."/>
            <person name="Andreopoulos W."/>
            <person name="He G."/>
            <person name="Labutti K."/>
            <person name="Lipzen A."/>
            <person name="Ng V."/>
            <person name="Sandor L."/>
            <person name="Barry K."/>
            <person name="Martinez A.T."/>
            <person name="Xiao Y."/>
            <person name="Gibbons J.G."/>
            <person name="Terashima K."/>
            <person name="Hibbett D.S."/>
            <person name="Grigoriev I.V."/>
        </authorList>
    </citation>
    <scope>NUCLEOTIDE SEQUENCE</scope>
    <source>
        <strain evidence="2">TFB10291</strain>
    </source>
</reference>
<accession>A0AA38KUF3</accession>
<proteinExistence type="predicted"/>
<protein>
    <submittedName>
        <fullName evidence="2">Uncharacterized protein</fullName>
    </submittedName>
</protein>